<dbReference type="AlphaFoldDB" id="A0A562YHS6"/>
<reference evidence="1 2" key="1">
    <citation type="submission" date="2019-07" db="EMBL/GenBank/DDBJ databases">
        <title>Seonamhaeicola sp. W255 draft genome.</title>
        <authorList>
            <person name="Zhang X.-Y."/>
            <person name="Zhang R."/>
            <person name="Zhong Y.-L."/>
            <person name="Du Z.-J."/>
        </authorList>
    </citation>
    <scope>NUCLEOTIDE SEQUENCE [LARGE SCALE GENOMIC DNA]</scope>
    <source>
        <strain evidence="1 2">W255</strain>
    </source>
</reference>
<dbReference type="Gene3D" id="2.60.120.10">
    <property type="entry name" value="Jelly Rolls"/>
    <property type="match status" value="1"/>
</dbReference>
<evidence type="ECO:0008006" key="3">
    <source>
        <dbReference type="Google" id="ProtNLM"/>
    </source>
</evidence>
<comment type="caution">
    <text evidence="1">The sequence shown here is derived from an EMBL/GenBank/DDBJ whole genome shotgun (WGS) entry which is preliminary data.</text>
</comment>
<gene>
    <name evidence="1" type="ORF">E1J38_001885</name>
</gene>
<organism evidence="1 2">
    <name type="scientific">Seonamhaeicola sediminis</name>
    <dbReference type="NCBI Taxonomy" id="2528206"/>
    <lineage>
        <taxon>Bacteria</taxon>
        <taxon>Pseudomonadati</taxon>
        <taxon>Bacteroidota</taxon>
        <taxon>Flavobacteriia</taxon>
        <taxon>Flavobacteriales</taxon>
        <taxon>Flavobacteriaceae</taxon>
    </lineage>
</organism>
<accession>A0A562YHS6</accession>
<dbReference type="RefSeq" id="WP_133354441.1">
    <property type="nucleotide sequence ID" value="NZ_SMZJ02000001.1"/>
</dbReference>
<dbReference type="Proteomes" id="UP000295814">
    <property type="component" value="Unassembled WGS sequence"/>
</dbReference>
<dbReference type="SUPFAM" id="SSF51182">
    <property type="entry name" value="RmlC-like cupins"/>
    <property type="match status" value="1"/>
</dbReference>
<dbReference type="InterPro" id="IPR011051">
    <property type="entry name" value="RmlC_Cupin_sf"/>
</dbReference>
<evidence type="ECO:0000313" key="1">
    <source>
        <dbReference type="EMBL" id="TWO34630.1"/>
    </source>
</evidence>
<sequence>MSTTVIEQYKVEANGYHPFLIREGWQVAQLNYMPEQHINNIKKLDVHFLTDEVFILLKGEAVLIGAEIENNNVTFETELLKPSITYNIPANAWHNIAMREGSEIIIVEKSETHVSDFEFFQLNDAQIAELKQMVTACFDNKKKLKANDTN</sequence>
<keyword evidence="2" id="KW-1185">Reference proteome</keyword>
<evidence type="ECO:0000313" key="2">
    <source>
        <dbReference type="Proteomes" id="UP000295814"/>
    </source>
</evidence>
<name>A0A562YHS6_9FLAO</name>
<proteinExistence type="predicted"/>
<dbReference type="EMBL" id="SMZJ02000001">
    <property type="protein sequence ID" value="TWO34630.1"/>
    <property type="molecule type" value="Genomic_DNA"/>
</dbReference>
<dbReference type="OrthoDB" id="9798066at2"/>
<dbReference type="InterPro" id="IPR014710">
    <property type="entry name" value="RmlC-like_jellyroll"/>
</dbReference>
<protein>
    <recommendedName>
        <fullName evidence="3">Cupin domain-containing protein</fullName>
    </recommendedName>
</protein>